<feature type="non-terminal residue" evidence="1">
    <location>
        <position position="1"/>
    </location>
</feature>
<proteinExistence type="predicted"/>
<dbReference type="EMBL" id="JACNJN010000084">
    <property type="protein sequence ID" value="MBC8334912.1"/>
    <property type="molecule type" value="Genomic_DNA"/>
</dbReference>
<reference evidence="1 2" key="1">
    <citation type="submission" date="2020-08" db="EMBL/GenBank/DDBJ databases">
        <title>Bridging the membrane lipid divide: bacteria of the FCB group superphylum have the potential to synthesize archaeal ether lipids.</title>
        <authorList>
            <person name="Villanueva L."/>
            <person name="Von Meijenfeldt F.A.B."/>
            <person name="Westbye A.B."/>
            <person name="Yadav S."/>
            <person name="Hopmans E.C."/>
            <person name="Dutilh B.E."/>
            <person name="Sinninghe Damste J.S."/>
        </authorList>
    </citation>
    <scope>NUCLEOTIDE SEQUENCE [LARGE SCALE GENOMIC DNA]</scope>
    <source>
        <strain evidence="1">NIOZ-UU36</strain>
    </source>
</reference>
<dbReference type="InterPro" id="IPR036291">
    <property type="entry name" value="NAD(P)-bd_dom_sf"/>
</dbReference>
<evidence type="ECO:0000313" key="1">
    <source>
        <dbReference type="EMBL" id="MBC8334912.1"/>
    </source>
</evidence>
<protein>
    <submittedName>
        <fullName evidence="1">Epimerase</fullName>
    </submittedName>
</protein>
<comment type="caution">
    <text evidence="1">The sequence shown here is derived from an EMBL/GenBank/DDBJ whole genome shotgun (WGS) entry which is preliminary data.</text>
</comment>
<sequence length="60" mass="6535">AVTEIVPGKAEVIYNPRVSGGVSKMCADLTLAKKKLGYQPSVSLEEGLRLTLEKDPRFTE</sequence>
<accession>A0A8J6NJS7</accession>
<dbReference type="Proteomes" id="UP000614469">
    <property type="component" value="Unassembled WGS sequence"/>
</dbReference>
<dbReference type="SUPFAM" id="SSF51735">
    <property type="entry name" value="NAD(P)-binding Rossmann-fold domains"/>
    <property type="match status" value="1"/>
</dbReference>
<dbReference type="AlphaFoldDB" id="A0A8J6NJS7"/>
<organism evidence="1 2">
    <name type="scientific">Candidatus Desulfolinea nitratireducens</name>
    <dbReference type="NCBI Taxonomy" id="2841698"/>
    <lineage>
        <taxon>Bacteria</taxon>
        <taxon>Bacillati</taxon>
        <taxon>Chloroflexota</taxon>
        <taxon>Anaerolineae</taxon>
        <taxon>Anaerolineales</taxon>
        <taxon>Anaerolineales incertae sedis</taxon>
        <taxon>Candidatus Desulfolinea</taxon>
    </lineage>
</organism>
<dbReference type="Gene3D" id="3.90.25.10">
    <property type="entry name" value="UDP-galactose 4-epimerase, domain 1"/>
    <property type="match status" value="1"/>
</dbReference>
<gene>
    <name evidence="1" type="ORF">H8E29_06595</name>
</gene>
<evidence type="ECO:0000313" key="2">
    <source>
        <dbReference type="Proteomes" id="UP000614469"/>
    </source>
</evidence>
<name>A0A8J6NJS7_9CHLR</name>